<name>A0A6I0EV00_9FIRM</name>
<reference evidence="3 4" key="1">
    <citation type="submission" date="2019-10" db="EMBL/GenBank/DDBJ databases">
        <title>Whole-genome sequence of the extremophile Heliorestis acidaminivorans DSM 24790.</title>
        <authorList>
            <person name="Kyndt J.A."/>
            <person name="Meyer T.E."/>
        </authorList>
    </citation>
    <scope>NUCLEOTIDE SEQUENCE [LARGE SCALE GENOMIC DNA]</scope>
    <source>
        <strain evidence="3 4">DSM 24790</strain>
    </source>
</reference>
<dbReference type="Gene3D" id="3.30.450.90">
    <property type="match status" value="1"/>
</dbReference>
<dbReference type="EMBL" id="WBXO01000010">
    <property type="protein sequence ID" value="KAB2951658.1"/>
    <property type="molecule type" value="Genomic_DNA"/>
</dbReference>
<dbReference type="SMART" id="SM00382">
    <property type="entry name" value="AAA"/>
    <property type="match status" value="1"/>
</dbReference>
<dbReference type="GO" id="GO:0016887">
    <property type="term" value="F:ATP hydrolysis activity"/>
    <property type="evidence" value="ECO:0007669"/>
    <property type="project" value="InterPro"/>
</dbReference>
<keyword evidence="4" id="KW-1185">Reference proteome</keyword>
<comment type="caution">
    <text evidence="3">The sequence shown here is derived from an EMBL/GenBank/DDBJ whole genome shotgun (WGS) entry which is preliminary data.</text>
</comment>
<evidence type="ECO:0000259" key="2">
    <source>
        <dbReference type="PROSITE" id="PS00662"/>
    </source>
</evidence>
<comment type="similarity">
    <text evidence="1">Belongs to the GSP E family.</text>
</comment>
<gene>
    <name evidence="3" type="ORF">F9B85_11535</name>
</gene>
<evidence type="ECO:0000313" key="4">
    <source>
        <dbReference type="Proteomes" id="UP000468766"/>
    </source>
</evidence>
<dbReference type="GO" id="GO:0005524">
    <property type="term" value="F:ATP binding"/>
    <property type="evidence" value="ECO:0007669"/>
    <property type="project" value="InterPro"/>
</dbReference>
<sequence length="368" mass="40764">MDINELLKEAVTLGASDLHITVGAPPIVRLHGDLRPLNYAPLEPSDTEYMASQILNEEKKAYFESKGEVDLSYNCAESSCFRVNIFRQRDVISIACRVINTVIPTIESLGLPPSVSLLARRSKGLILVTGPTGAGKSTTIASLINLINTEKSCHILTLEDPIEYLHRHQKSIITQREIGRDSMTFPDALRAALRQDPDVILVGEMRDLETISIAITAAETGHLVLATLHTMDAPQTVERIIDVFPPGQQQQIRVQLANTLAGVLSQRLLRRVDGKGRVAVMESLICTPAVRNMIRDNKIHQIYSVMQTSAKAGMQTIDNHLFSLYERGLISSSDVHEHAVDKEAAERFIEFPFNEPQGKGNFGHRRSS</sequence>
<organism evidence="3 4">
    <name type="scientific">Heliorestis acidaminivorans</name>
    <dbReference type="NCBI Taxonomy" id="553427"/>
    <lineage>
        <taxon>Bacteria</taxon>
        <taxon>Bacillati</taxon>
        <taxon>Bacillota</taxon>
        <taxon>Clostridia</taxon>
        <taxon>Eubacteriales</taxon>
        <taxon>Heliobacteriaceae</taxon>
        <taxon>Heliorestis</taxon>
    </lineage>
</organism>
<feature type="domain" description="Bacterial type II secretion system protein E" evidence="2">
    <location>
        <begin position="193"/>
        <end position="207"/>
    </location>
</feature>
<evidence type="ECO:0000313" key="3">
    <source>
        <dbReference type="EMBL" id="KAB2951658.1"/>
    </source>
</evidence>
<dbReference type="InterPro" id="IPR001482">
    <property type="entry name" value="T2SS/T4SS_dom"/>
</dbReference>
<dbReference type="InterPro" id="IPR050921">
    <property type="entry name" value="T4SS_GSP_E_ATPase"/>
</dbReference>
<dbReference type="Pfam" id="PF00437">
    <property type="entry name" value="T2SSE"/>
    <property type="match status" value="1"/>
</dbReference>
<dbReference type="InterPro" id="IPR027417">
    <property type="entry name" value="P-loop_NTPase"/>
</dbReference>
<dbReference type="Gene3D" id="3.40.50.300">
    <property type="entry name" value="P-loop containing nucleotide triphosphate hydrolases"/>
    <property type="match status" value="1"/>
</dbReference>
<dbReference type="InterPro" id="IPR003593">
    <property type="entry name" value="AAA+_ATPase"/>
</dbReference>
<accession>A0A6I0EV00</accession>
<dbReference type="PROSITE" id="PS00662">
    <property type="entry name" value="T2SP_E"/>
    <property type="match status" value="1"/>
</dbReference>
<protein>
    <submittedName>
        <fullName evidence="3">Type IV pilus twitching motility protein PilT</fullName>
    </submittedName>
</protein>
<dbReference type="AlphaFoldDB" id="A0A6I0EV00"/>
<evidence type="ECO:0000256" key="1">
    <source>
        <dbReference type="ARBA" id="ARBA00006611"/>
    </source>
</evidence>
<dbReference type="RefSeq" id="WP_151621073.1">
    <property type="nucleotide sequence ID" value="NZ_WBXO01000010.1"/>
</dbReference>
<proteinExistence type="inferred from homology"/>
<dbReference type="CDD" id="cd01131">
    <property type="entry name" value="PilT"/>
    <property type="match status" value="1"/>
</dbReference>
<dbReference type="InterPro" id="IPR006321">
    <property type="entry name" value="PilT/PilU"/>
</dbReference>
<dbReference type="SUPFAM" id="SSF52540">
    <property type="entry name" value="P-loop containing nucleoside triphosphate hydrolases"/>
    <property type="match status" value="1"/>
</dbReference>
<dbReference type="NCBIfam" id="TIGR01420">
    <property type="entry name" value="pilT_fam"/>
    <property type="match status" value="1"/>
</dbReference>
<dbReference type="OrthoDB" id="9808272at2"/>
<dbReference type="Proteomes" id="UP000468766">
    <property type="component" value="Unassembled WGS sequence"/>
</dbReference>
<dbReference type="PANTHER" id="PTHR30486">
    <property type="entry name" value="TWITCHING MOTILITY PROTEIN PILT"/>
    <property type="match status" value="1"/>
</dbReference>